<dbReference type="PANTHER" id="PTHR24559">
    <property type="entry name" value="TRANSPOSON TY3-I GAG-POL POLYPROTEIN"/>
    <property type="match status" value="1"/>
</dbReference>
<dbReference type="AlphaFoldDB" id="A0A9P7BM67"/>
<dbReference type="CDD" id="cd00303">
    <property type="entry name" value="retropepsin_like"/>
    <property type="match status" value="1"/>
</dbReference>
<organism evidence="5 6">
    <name type="scientific">Rhizopus oryzae</name>
    <name type="common">Mucormycosis agent</name>
    <name type="synonym">Rhizopus arrhizus var. delemar</name>
    <dbReference type="NCBI Taxonomy" id="64495"/>
    <lineage>
        <taxon>Eukaryota</taxon>
        <taxon>Fungi</taxon>
        <taxon>Fungi incertae sedis</taxon>
        <taxon>Mucoromycota</taxon>
        <taxon>Mucoromycotina</taxon>
        <taxon>Mucoromycetes</taxon>
        <taxon>Mucorales</taxon>
        <taxon>Mucorineae</taxon>
        <taxon>Rhizopodaceae</taxon>
        <taxon>Rhizopus</taxon>
    </lineage>
</organism>
<dbReference type="Proteomes" id="UP000716291">
    <property type="component" value="Unassembled WGS sequence"/>
</dbReference>
<dbReference type="GO" id="GO:0006508">
    <property type="term" value="P:proteolysis"/>
    <property type="evidence" value="ECO:0007669"/>
    <property type="project" value="InterPro"/>
</dbReference>
<dbReference type="SUPFAM" id="SSF56672">
    <property type="entry name" value="DNA/RNA polymerases"/>
    <property type="match status" value="1"/>
</dbReference>
<dbReference type="InterPro" id="IPR021109">
    <property type="entry name" value="Peptidase_aspartic_dom_sf"/>
</dbReference>
<dbReference type="PANTHER" id="PTHR24559:SF444">
    <property type="entry name" value="REVERSE TRANSCRIPTASE DOMAIN-CONTAINING PROTEIN"/>
    <property type="match status" value="1"/>
</dbReference>
<reference evidence="5" key="1">
    <citation type="journal article" date="2020" name="Microb. Genom.">
        <title>Genetic diversity of clinical and environmental Mucorales isolates obtained from an investigation of mucormycosis cases among solid organ transplant recipients.</title>
        <authorList>
            <person name="Nguyen M.H."/>
            <person name="Kaul D."/>
            <person name="Muto C."/>
            <person name="Cheng S.J."/>
            <person name="Richter R.A."/>
            <person name="Bruno V.M."/>
            <person name="Liu G."/>
            <person name="Beyhan S."/>
            <person name="Sundermann A.J."/>
            <person name="Mounaud S."/>
            <person name="Pasculle A.W."/>
            <person name="Nierman W.C."/>
            <person name="Driscoll E."/>
            <person name="Cumbie R."/>
            <person name="Clancy C.J."/>
            <person name="Dupont C.L."/>
        </authorList>
    </citation>
    <scope>NUCLEOTIDE SEQUENCE</scope>
    <source>
        <strain evidence="5">GL11</strain>
    </source>
</reference>
<dbReference type="GO" id="GO:0008270">
    <property type="term" value="F:zinc ion binding"/>
    <property type="evidence" value="ECO:0007669"/>
    <property type="project" value="UniProtKB-KW"/>
</dbReference>
<dbReference type="Gene3D" id="3.10.10.10">
    <property type="entry name" value="HIV Type 1 Reverse Transcriptase, subunit A, domain 1"/>
    <property type="match status" value="1"/>
</dbReference>
<proteinExistence type="predicted"/>
<name>A0A9P7BM67_RHIOR</name>
<dbReference type="InterPro" id="IPR001969">
    <property type="entry name" value="Aspartic_peptidase_AS"/>
</dbReference>
<feature type="domain" description="CCHC-type" evidence="3">
    <location>
        <begin position="75"/>
        <end position="88"/>
    </location>
</feature>
<gene>
    <name evidence="5" type="ORF">G6F64_011450</name>
</gene>
<comment type="caution">
    <text evidence="5">The sequence shown here is derived from an EMBL/GenBank/DDBJ whole genome shotgun (WGS) entry which is preliminary data.</text>
</comment>
<dbReference type="InterPro" id="IPR043502">
    <property type="entry name" value="DNA/RNA_pol_sf"/>
</dbReference>
<dbReference type="InterPro" id="IPR053134">
    <property type="entry name" value="RNA-dir_DNA_polymerase"/>
</dbReference>
<dbReference type="InterPro" id="IPR043128">
    <property type="entry name" value="Rev_trsase/Diguanyl_cyclase"/>
</dbReference>
<keyword evidence="2" id="KW-0863">Zinc-finger</keyword>
<evidence type="ECO:0000313" key="5">
    <source>
        <dbReference type="EMBL" id="KAG1301834.1"/>
    </source>
</evidence>
<evidence type="ECO:0000256" key="2">
    <source>
        <dbReference type="PROSITE-ProRule" id="PRU00047"/>
    </source>
</evidence>
<accession>A0A9P7BM67</accession>
<dbReference type="SUPFAM" id="SSF50630">
    <property type="entry name" value="Acid proteases"/>
    <property type="match status" value="1"/>
</dbReference>
<feature type="domain" description="Reverse transcriptase" evidence="4">
    <location>
        <begin position="502"/>
        <end position="657"/>
    </location>
</feature>
<dbReference type="PROSITE" id="PS00141">
    <property type="entry name" value="ASP_PROTEASE"/>
    <property type="match status" value="1"/>
</dbReference>
<dbReference type="GO" id="GO:0004190">
    <property type="term" value="F:aspartic-type endopeptidase activity"/>
    <property type="evidence" value="ECO:0007669"/>
    <property type="project" value="UniProtKB-KW"/>
</dbReference>
<sequence>MDEVLSTDPALAYSQLHCDSSQPAYQFPPQPDPNAMEIDAFNVKTPFSRQSRNSRTENKKANQFNQWVRPGVLLCGHCGKEGHLSKRCYQAKRNKNQIQALETTPPTSISTTGSWLSYSTEPIPIVSSSKTTGVNYATIPECQDPILTTTKGATQDAIHSLAYLSQATEYREGPRLSCTINGLSTSCLIDTGATISALRSEVATALNLVIDSSQKLTFTTATGEDASTLGCAAVSVRLGEVSLNLNCHVVDRLAHPLIIGFNDLKTHKAVIDTATGSVKFPGLSSFTSPVAPGSSTASSNFVAPKRYLQKPHSCSVNEALKLPGRHHAYVTIKGPRKTLAMVSTPTNVTLDKLIAVAAGIVQFDHTGLATVKVANLDVKPRITNKGERIAFAEYLPSSFHYINYKDFQPATHSVASISTTTPNNATLDLSGSLGDSLSATETEQMTQLLREFSDCFDSSHRSTTHLVKHHIDTGNERPIASAPHRASAAENDTINGLTDEMLQQGIIRPRRSPWFSPVVLVPKPDGSVRFCVDYRRLSAKTTKDVYPLTRIDDALHSLGKAKYFSTMDLTSSYWQIELDDESKPKSAFVCRRGLFEFIRMPFGLCYAPATMQRLMDSVLAGLKWQTCLVYLDDVITFSPTFEQHCCIHTTSKVNIHG</sequence>
<dbReference type="Gene3D" id="2.40.70.10">
    <property type="entry name" value="Acid Proteases"/>
    <property type="match status" value="1"/>
</dbReference>
<keyword evidence="1" id="KW-0064">Aspartyl protease</keyword>
<keyword evidence="2" id="KW-0862">Zinc</keyword>
<dbReference type="InterPro" id="IPR000477">
    <property type="entry name" value="RT_dom"/>
</dbReference>
<evidence type="ECO:0000259" key="4">
    <source>
        <dbReference type="PROSITE" id="PS50878"/>
    </source>
</evidence>
<dbReference type="PROSITE" id="PS50158">
    <property type="entry name" value="ZF_CCHC"/>
    <property type="match status" value="1"/>
</dbReference>
<protein>
    <recommendedName>
        <fullName evidence="7">CCHC-type domain-containing protein</fullName>
    </recommendedName>
</protein>
<evidence type="ECO:0000259" key="3">
    <source>
        <dbReference type="PROSITE" id="PS50158"/>
    </source>
</evidence>
<dbReference type="EMBL" id="JAANQT010002791">
    <property type="protein sequence ID" value="KAG1301834.1"/>
    <property type="molecule type" value="Genomic_DNA"/>
</dbReference>
<keyword evidence="2" id="KW-0479">Metal-binding</keyword>
<dbReference type="PROSITE" id="PS50878">
    <property type="entry name" value="RT_POL"/>
    <property type="match status" value="1"/>
</dbReference>
<evidence type="ECO:0000313" key="6">
    <source>
        <dbReference type="Proteomes" id="UP000716291"/>
    </source>
</evidence>
<dbReference type="Pfam" id="PF13975">
    <property type="entry name" value="gag-asp_proteas"/>
    <property type="match status" value="1"/>
</dbReference>
<keyword evidence="1" id="KW-0645">Protease</keyword>
<dbReference type="Gene3D" id="3.30.70.270">
    <property type="match status" value="1"/>
</dbReference>
<dbReference type="GO" id="GO:0003676">
    <property type="term" value="F:nucleic acid binding"/>
    <property type="evidence" value="ECO:0007669"/>
    <property type="project" value="InterPro"/>
</dbReference>
<keyword evidence="6" id="KW-1185">Reference proteome</keyword>
<dbReference type="InterPro" id="IPR001878">
    <property type="entry name" value="Znf_CCHC"/>
</dbReference>
<evidence type="ECO:0008006" key="7">
    <source>
        <dbReference type="Google" id="ProtNLM"/>
    </source>
</evidence>
<dbReference type="Pfam" id="PF00078">
    <property type="entry name" value="RVT_1"/>
    <property type="match status" value="1"/>
</dbReference>
<keyword evidence="1" id="KW-0378">Hydrolase</keyword>
<evidence type="ECO:0000256" key="1">
    <source>
        <dbReference type="ARBA" id="ARBA00022750"/>
    </source>
</evidence>
<dbReference type="CDD" id="cd01647">
    <property type="entry name" value="RT_LTR"/>
    <property type="match status" value="1"/>
</dbReference>